<sequence>MSGKAVLSCRPNSHPFPERTLILDQPVKIGRSVARARPATNNAIFDCKVLSRNHALIWYNNGKFFLQDTKSSNGTFVNNHRLSKSGEESVPREVCSGDIVQFGVDVLENTRKVTHGCIVANLKLYLPDGKEAKASLSTSVICSNNVPVENLYELYQYLQEAIQREQLLKNKLTSLQEMLNTIREATDLGWKAQIAEDRLLTRINILESQLLIYSKNYGEDKLKEELKKLQEDMNVYQDSAKKFVKKILEEKLEAVQKYQDVKRNLMSVEAQCTSHSEELAMSKIHVQELAHKLSLQSSRTDETEIKLQEMEEDYKEKISKLQRRNEELEKAFNLLHKDETAPYLAAGKLVVDLITPATEVDPNDLIKQFPADHHLHHHHDDEELTVKDAADLLSAQLELLHMFGSGDNQNSIDHHQTQITAQIRNSDVDKSSSNGECDEDESPESKANKGHQILSDAETKDSKSSADYCGVVITLREDEELKSSDESLTNSSTLQSPSKKVCQDYDVCNVIKDNHLSCESKLTEQFQVIESPSEEDFENNLNRRNQNIEGEKDNLRKELVEAEQVAKQSKNEAAQLADRIKILNAELESLREHALDNKLRDELQKLTHDCLKSKTIISNLQAELHNTKDERSRLQTENKRLSEELDKSAKLKNNGNAENLLTQISKLEDDLRNISQIYMESNEERSLLRRQLNELQLDYQAISHQPYFNLFFALPCILLILAVTIVFYPTLSQFFGTSDGGGGAHSS</sequence>
<dbReference type="PANTHER" id="PTHR15715:SF37">
    <property type="entry name" value="LD47843P"/>
    <property type="match status" value="1"/>
</dbReference>
<keyword evidence="4" id="KW-1003">Cell membrane</keyword>
<evidence type="ECO:0000313" key="23">
    <source>
        <dbReference type="EMBL" id="KAK9497592.1"/>
    </source>
</evidence>
<feature type="region of interest" description="Disordered" evidence="20">
    <location>
        <begin position="422"/>
        <end position="461"/>
    </location>
</feature>
<keyword evidence="12 21" id="KW-0472">Membrane</keyword>
<feature type="coiled-coil region" evidence="19">
    <location>
        <begin position="617"/>
        <end position="705"/>
    </location>
</feature>
<proteinExistence type="inferred from homology"/>
<dbReference type="InterPro" id="IPR000253">
    <property type="entry name" value="FHA_dom"/>
</dbReference>
<accession>A0AAW1CM70</accession>
<evidence type="ECO:0000256" key="15">
    <source>
        <dbReference type="ARBA" id="ARBA00060409"/>
    </source>
</evidence>
<keyword evidence="11" id="KW-0496">Mitochondrion</keyword>
<dbReference type="InterPro" id="IPR051176">
    <property type="entry name" value="Cent_Immune-Sig_Mod"/>
</dbReference>
<dbReference type="AlphaFoldDB" id="A0AAW1CM70"/>
<dbReference type="PROSITE" id="PS50006">
    <property type="entry name" value="FHA_DOMAIN"/>
    <property type="match status" value="1"/>
</dbReference>
<comment type="caution">
    <text evidence="23">The sequence shown here is derived from an EMBL/GenBank/DDBJ whole genome shotgun (WGS) entry which is preliminary data.</text>
</comment>
<dbReference type="PANTHER" id="PTHR15715">
    <property type="entry name" value="CENTROSOMAL PROTEIN OF 170 KDA"/>
    <property type="match status" value="1"/>
</dbReference>
<evidence type="ECO:0000256" key="6">
    <source>
        <dbReference type="ARBA" id="ARBA00022553"/>
    </source>
</evidence>
<evidence type="ECO:0000256" key="3">
    <source>
        <dbReference type="ARBA" id="ARBA00004389"/>
    </source>
</evidence>
<evidence type="ECO:0000256" key="2">
    <source>
        <dbReference type="ARBA" id="ARBA00004304"/>
    </source>
</evidence>
<dbReference type="Pfam" id="PF00498">
    <property type="entry name" value="FHA"/>
    <property type="match status" value="1"/>
</dbReference>
<evidence type="ECO:0000256" key="5">
    <source>
        <dbReference type="ARBA" id="ARBA00022490"/>
    </source>
</evidence>
<dbReference type="InterPro" id="IPR008984">
    <property type="entry name" value="SMAD_FHA_dom_sf"/>
</dbReference>
<evidence type="ECO:0000256" key="19">
    <source>
        <dbReference type="SAM" id="Coils"/>
    </source>
</evidence>
<evidence type="ECO:0000256" key="12">
    <source>
        <dbReference type="ARBA" id="ARBA00023136"/>
    </source>
</evidence>
<comment type="similarity">
    <text evidence="16">Belongs to the SLMAP family.</text>
</comment>
<comment type="subunit">
    <text evidence="17">Homodimer. Interacts with myosin. Interacts with SIKE1 and both associate with the STRIPAK core complex composed of PP2A catalytic and scaffolding subunits, the striatins (PP2A regulatory subunits), the striatin-associated proteins MOB4, STRIP1 and STRIP2, PDCD10 and members of the STE20 kinases, such as STK24 and STK26. Interacts (via FHA domain) with STK3 (when phosphorylated); the interaction associates STK3 with the STRIPAK complex.</text>
</comment>
<feature type="transmembrane region" description="Helical" evidence="21">
    <location>
        <begin position="707"/>
        <end position="728"/>
    </location>
</feature>
<feature type="domain" description="FHA" evidence="22">
    <location>
        <begin position="27"/>
        <end position="82"/>
    </location>
</feature>
<evidence type="ECO:0000256" key="4">
    <source>
        <dbReference type="ARBA" id="ARBA00022475"/>
    </source>
</evidence>
<evidence type="ECO:0000256" key="1">
    <source>
        <dbReference type="ARBA" id="ARBA00004300"/>
    </source>
</evidence>
<evidence type="ECO:0000256" key="10">
    <source>
        <dbReference type="ARBA" id="ARBA00023054"/>
    </source>
</evidence>
<name>A0AAW1CM70_9HEMI</name>
<feature type="coiled-coil region" evidence="19">
    <location>
        <begin position="534"/>
        <end position="593"/>
    </location>
</feature>
<keyword evidence="8" id="KW-0256">Endoplasmic reticulum</keyword>
<comment type="function">
    <text evidence="14">Associates with the striatin-interacting phosphatase and kinase (STRIPAK) core complex, forming the extended (SIKE1:SLMAP)STRIPAK complex. The (SIKE1:SLMAP)STRIPAK complex dephosphorylates STK3 leading to the inhibition of Hippo signaling and the control of cell growth. May play a role during myoblast fusion.</text>
</comment>
<feature type="coiled-coil region" evidence="19">
    <location>
        <begin position="219"/>
        <end position="264"/>
    </location>
</feature>
<evidence type="ECO:0000259" key="22">
    <source>
        <dbReference type="PROSITE" id="PS50006"/>
    </source>
</evidence>
<feature type="compositionally biased region" description="Polar residues" evidence="20">
    <location>
        <begin position="422"/>
        <end position="435"/>
    </location>
</feature>
<dbReference type="CDD" id="cd22679">
    <property type="entry name" value="FHA_SLMAP"/>
    <property type="match status" value="1"/>
</dbReference>
<evidence type="ECO:0000256" key="18">
    <source>
        <dbReference type="ARBA" id="ARBA00074026"/>
    </source>
</evidence>
<dbReference type="SMART" id="SM00240">
    <property type="entry name" value="FHA"/>
    <property type="match status" value="1"/>
</dbReference>
<feature type="coiled-coil region" evidence="19">
    <location>
        <begin position="300"/>
        <end position="338"/>
    </location>
</feature>
<keyword evidence="6" id="KW-0597">Phosphoprotein</keyword>
<dbReference type="GO" id="GO:0005813">
    <property type="term" value="C:centrosome"/>
    <property type="evidence" value="ECO:0007669"/>
    <property type="project" value="UniProtKB-SubCell"/>
</dbReference>
<evidence type="ECO:0000256" key="21">
    <source>
        <dbReference type="SAM" id="Phobius"/>
    </source>
</evidence>
<gene>
    <name evidence="23" type="ORF">O3M35_004291</name>
</gene>
<evidence type="ECO:0000256" key="13">
    <source>
        <dbReference type="ARBA" id="ARBA00023212"/>
    </source>
</evidence>
<comment type="subcellular location">
    <subcellularLocation>
        <location evidence="15">Cell membrane</location>
        <location evidence="15">Sarcolemma</location>
        <topology evidence="15">Single-pass type IV membrane protein</topology>
    </subcellularLocation>
    <subcellularLocation>
        <location evidence="1">Cytoplasm</location>
        <location evidence="1">Cytoskeleton</location>
        <location evidence="1">Microtubule organizing center</location>
        <location evidence="1">Centrosome</location>
    </subcellularLocation>
    <subcellularLocation>
        <location evidence="3">Endoplasmic reticulum membrane</location>
        <topology evidence="3">Single-pass membrane protein</topology>
    </subcellularLocation>
    <subcellularLocation>
        <location evidence="2">Mitochondrion membrane</location>
        <topology evidence="2">Single-pass membrane protein</topology>
    </subcellularLocation>
</comment>
<evidence type="ECO:0000256" key="14">
    <source>
        <dbReference type="ARBA" id="ARBA00057671"/>
    </source>
</evidence>
<dbReference type="SUPFAM" id="SSF49879">
    <property type="entry name" value="SMAD/FHA domain"/>
    <property type="match status" value="1"/>
</dbReference>
<keyword evidence="5" id="KW-0963">Cytoplasm</keyword>
<organism evidence="23 24">
    <name type="scientific">Rhynocoris fuscipes</name>
    <dbReference type="NCBI Taxonomy" id="488301"/>
    <lineage>
        <taxon>Eukaryota</taxon>
        <taxon>Metazoa</taxon>
        <taxon>Ecdysozoa</taxon>
        <taxon>Arthropoda</taxon>
        <taxon>Hexapoda</taxon>
        <taxon>Insecta</taxon>
        <taxon>Pterygota</taxon>
        <taxon>Neoptera</taxon>
        <taxon>Paraneoptera</taxon>
        <taxon>Hemiptera</taxon>
        <taxon>Heteroptera</taxon>
        <taxon>Panheteroptera</taxon>
        <taxon>Cimicomorpha</taxon>
        <taxon>Reduviidae</taxon>
        <taxon>Harpactorinae</taxon>
        <taxon>Harpactorini</taxon>
        <taxon>Rhynocoris</taxon>
    </lineage>
</organism>
<evidence type="ECO:0000256" key="11">
    <source>
        <dbReference type="ARBA" id="ARBA00023128"/>
    </source>
</evidence>
<evidence type="ECO:0000256" key="7">
    <source>
        <dbReference type="ARBA" id="ARBA00022692"/>
    </source>
</evidence>
<keyword evidence="13" id="KW-0206">Cytoskeleton</keyword>
<dbReference type="Proteomes" id="UP001461498">
    <property type="component" value="Unassembled WGS sequence"/>
</dbReference>
<evidence type="ECO:0000256" key="17">
    <source>
        <dbReference type="ARBA" id="ARBA00066015"/>
    </source>
</evidence>
<evidence type="ECO:0000256" key="20">
    <source>
        <dbReference type="SAM" id="MobiDB-lite"/>
    </source>
</evidence>
<keyword evidence="24" id="KW-1185">Reference proteome</keyword>
<keyword evidence="10 19" id="KW-0175">Coiled coil</keyword>
<evidence type="ECO:0000313" key="24">
    <source>
        <dbReference type="Proteomes" id="UP001461498"/>
    </source>
</evidence>
<keyword evidence="7 21" id="KW-0812">Transmembrane</keyword>
<feature type="coiled-coil region" evidence="19">
    <location>
        <begin position="158"/>
        <end position="185"/>
    </location>
</feature>
<dbReference type="EMBL" id="JAPXFL010000014">
    <property type="protein sequence ID" value="KAK9497592.1"/>
    <property type="molecule type" value="Genomic_DNA"/>
</dbReference>
<reference evidence="23 24" key="1">
    <citation type="submission" date="2022-12" db="EMBL/GenBank/DDBJ databases">
        <title>Chromosome-level genome assembly of true bugs.</title>
        <authorList>
            <person name="Ma L."/>
            <person name="Li H."/>
        </authorList>
    </citation>
    <scope>NUCLEOTIDE SEQUENCE [LARGE SCALE GENOMIC DNA]</scope>
    <source>
        <strain evidence="23">Lab_2022b</strain>
    </source>
</reference>
<evidence type="ECO:0000256" key="8">
    <source>
        <dbReference type="ARBA" id="ARBA00022824"/>
    </source>
</evidence>
<dbReference type="GO" id="GO:0042383">
    <property type="term" value="C:sarcolemma"/>
    <property type="evidence" value="ECO:0007669"/>
    <property type="project" value="UniProtKB-SubCell"/>
</dbReference>
<dbReference type="CDD" id="cd21911">
    <property type="entry name" value="CC1_SLMAP"/>
    <property type="match status" value="1"/>
</dbReference>
<dbReference type="Gene3D" id="2.60.200.20">
    <property type="match status" value="1"/>
</dbReference>
<evidence type="ECO:0000256" key="16">
    <source>
        <dbReference type="ARBA" id="ARBA00061687"/>
    </source>
</evidence>
<protein>
    <recommendedName>
        <fullName evidence="18">Sarcolemmal membrane-associated protein</fullName>
    </recommendedName>
</protein>
<dbReference type="FunFam" id="2.60.200.20:FF:000003">
    <property type="entry name" value="sarcolemmal membrane-associated protein isoform X2"/>
    <property type="match status" value="1"/>
</dbReference>
<dbReference type="GO" id="GO:0005789">
    <property type="term" value="C:endoplasmic reticulum membrane"/>
    <property type="evidence" value="ECO:0007669"/>
    <property type="project" value="UniProtKB-SubCell"/>
</dbReference>
<dbReference type="GO" id="GO:0031966">
    <property type="term" value="C:mitochondrial membrane"/>
    <property type="evidence" value="ECO:0007669"/>
    <property type="project" value="UniProtKB-SubCell"/>
</dbReference>
<evidence type="ECO:0000256" key="9">
    <source>
        <dbReference type="ARBA" id="ARBA00022989"/>
    </source>
</evidence>
<keyword evidence="9 21" id="KW-1133">Transmembrane helix</keyword>